<dbReference type="PANTHER" id="PTHR14969:SF62">
    <property type="entry name" value="DECAPRENYLPHOSPHORYL-5-PHOSPHORIBOSE PHOSPHATASE RV3807C-RELATED"/>
    <property type="match status" value="1"/>
</dbReference>
<sequence length="178" mass="20115">MNRVVTWLVTSDEHLFHFVNQNIKCRIFDAILPKITHLGGATFSLSSLLLIMLLANEIVRFWGIQALISLVSSHLLIHFIKKAYCRQRPYTKLAHVNLCSRPLKDYSFPSGHTTAVFSIIMVFCIHLPYLSILLMPLAFLIGLSRVYLGLHYPTDCIIGACIGTLSAILVIFGFSFYI</sequence>
<evidence type="ECO:0000256" key="5">
    <source>
        <dbReference type="ARBA" id="ARBA00022989"/>
    </source>
</evidence>
<dbReference type="InterPro" id="IPR036938">
    <property type="entry name" value="PAP2/HPO_sf"/>
</dbReference>
<evidence type="ECO:0000259" key="8">
    <source>
        <dbReference type="SMART" id="SM00014"/>
    </source>
</evidence>
<feature type="transmembrane region" description="Helical" evidence="7">
    <location>
        <begin position="35"/>
        <end position="55"/>
    </location>
</feature>
<organism evidence="9 10">
    <name type="scientific">Evansella alkalicola</name>
    <dbReference type="NCBI Taxonomy" id="745819"/>
    <lineage>
        <taxon>Bacteria</taxon>
        <taxon>Bacillati</taxon>
        <taxon>Bacillota</taxon>
        <taxon>Bacilli</taxon>
        <taxon>Bacillales</taxon>
        <taxon>Bacillaceae</taxon>
        <taxon>Evansella</taxon>
    </lineage>
</organism>
<name>A0ABS6JZE7_9BACI</name>
<feature type="domain" description="Phosphatidic acid phosphatase type 2/haloperoxidase" evidence="8">
    <location>
        <begin position="61"/>
        <end position="171"/>
    </location>
</feature>
<feature type="transmembrane region" description="Helical" evidence="7">
    <location>
        <begin position="157"/>
        <end position="177"/>
    </location>
</feature>
<dbReference type="Proteomes" id="UP000790580">
    <property type="component" value="Unassembled WGS sequence"/>
</dbReference>
<evidence type="ECO:0000256" key="1">
    <source>
        <dbReference type="ARBA" id="ARBA00004651"/>
    </source>
</evidence>
<keyword evidence="3 7" id="KW-0812">Transmembrane</keyword>
<reference evidence="9 10" key="1">
    <citation type="submission" date="2021-06" db="EMBL/GenBank/DDBJ databases">
        <title>Bacillus sp. RD4P76, an endophyte from a halophyte.</title>
        <authorList>
            <person name="Sun J.-Q."/>
        </authorList>
    </citation>
    <scope>NUCLEOTIDE SEQUENCE [LARGE SCALE GENOMIC DNA]</scope>
    <source>
        <strain evidence="9 10">JCM 17098</strain>
    </source>
</reference>
<dbReference type="PANTHER" id="PTHR14969">
    <property type="entry name" value="SPHINGOSINE-1-PHOSPHATE PHOSPHOHYDROLASE"/>
    <property type="match status" value="1"/>
</dbReference>
<dbReference type="SUPFAM" id="SSF48317">
    <property type="entry name" value="Acid phosphatase/Vanadium-dependent haloperoxidase"/>
    <property type="match status" value="1"/>
</dbReference>
<dbReference type="Gene3D" id="1.20.144.10">
    <property type="entry name" value="Phosphatidic acid phosphatase type 2/haloperoxidase"/>
    <property type="match status" value="1"/>
</dbReference>
<evidence type="ECO:0000256" key="3">
    <source>
        <dbReference type="ARBA" id="ARBA00022692"/>
    </source>
</evidence>
<proteinExistence type="predicted"/>
<keyword evidence="4" id="KW-0378">Hydrolase</keyword>
<keyword evidence="10" id="KW-1185">Reference proteome</keyword>
<accession>A0ABS6JZE7</accession>
<protein>
    <submittedName>
        <fullName evidence="9">Phosphatase PAP2 family protein</fullName>
    </submittedName>
</protein>
<dbReference type="EMBL" id="JAHQCR010000077">
    <property type="protein sequence ID" value="MBU9723466.1"/>
    <property type="molecule type" value="Genomic_DNA"/>
</dbReference>
<keyword evidence="6 7" id="KW-0472">Membrane</keyword>
<dbReference type="RefSeq" id="WP_176371254.1">
    <property type="nucleotide sequence ID" value="NZ_JAHQCR010000077.1"/>
</dbReference>
<dbReference type="Pfam" id="PF01569">
    <property type="entry name" value="PAP2"/>
    <property type="match status" value="1"/>
</dbReference>
<evidence type="ECO:0000256" key="6">
    <source>
        <dbReference type="ARBA" id="ARBA00023136"/>
    </source>
</evidence>
<evidence type="ECO:0000256" key="7">
    <source>
        <dbReference type="SAM" id="Phobius"/>
    </source>
</evidence>
<dbReference type="SMART" id="SM00014">
    <property type="entry name" value="acidPPc"/>
    <property type="match status" value="1"/>
</dbReference>
<dbReference type="CDD" id="cd01610">
    <property type="entry name" value="PAP2_like"/>
    <property type="match status" value="1"/>
</dbReference>
<keyword evidence="5 7" id="KW-1133">Transmembrane helix</keyword>
<feature type="transmembrane region" description="Helical" evidence="7">
    <location>
        <begin position="114"/>
        <end position="137"/>
    </location>
</feature>
<comment type="subcellular location">
    <subcellularLocation>
        <location evidence="1">Cell membrane</location>
        <topology evidence="1">Multi-pass membrane protein</topology>
    </subcellularLocation>
</comment>
<evidence type="ECO:0000313" key="9">
    <source>
        <dbReference type="EMBL" id="MBU9723466.1"/>
    </source>
</evidence>
<keyword evidence="2" id="KW-1003">Cell membrane</keyword>
<comment type="caution">
    <text evidence="9">The sequence shown here is derived from an EMBL/GenBank/DDBJ whole genome shotgun (WGS) entry which is preliminary data.</text>
</comment>
<evidence type="ECO:0000256" key="2">
    <source>
        <dbReference type="ARBA" id="ARBA00022475"/>
    </source>
</evidence>
<dbReference type="InterPro" id="IPR000326">
    <property type="entry name" value="PAP2/HPO"/>
</dbReference>
<evidence type="ECO:0000313" key="10">
    <source>
        <dbReference type="Proteomes" id="UP000790580"/>
    </source>
</evidence>
<gene>
    <name evidence="9" type="ORF">KS407_18780</name>
</gene>
<evidence type="ECO:0000256" key="4">
    <source>
        <dbReference type="ARBA" id="ARBA00022801"/>
    </source>
</evidence>
<feature type="transmembrane region" description="Helical" evidence="7">
    <location>
        <begin position="61"/>
        <end position="80"/>
    </location>
</feature>